<dbReference type="RefSeq" id="WP_091443182.1">
    <property type="nucleotide sequence ID" value="NZ_FOIE01000004.1"/>
</dbReference>
<sequence>MTTSLTRANARSRRTARTADAPRAVVYCRISSDPRGLALGVERQRQDCHELAGRNGWQVVGTYTDNDISAYSGKPRPQYAALMSAVEAGEVDVVVAWDPDRLHRSPAELETFIGAVEGAGVAVHTVQAGEWDLSTANGRLHARMLGAVARHESEHKSERVRRALEQNATAGRSHGRRAYGWTREYAPEGTVREVVVPAEAAVVRRIADALLSGESLRAVTAHLNEDGVPSPTGKPWAKGMVRALVLRERNAGLRVHRGEAVGDGAWEAILDRGRWEQLRAALTDPTRKTGTGTAAKHLLSGIARCGVCGATLRMARNRGVDSYGCSERRCVMRKQADLDDLINGIVVERLARPDAVDLFTTGDTPDQRAALAEAEELRGRLDDAADQYADGAIDGRQLERITARLRPQLAEVEKRLRTVDSAPLLAGLAGNPKVRDLWERLPLSRRRAVVALLLDIRLHRTRQGARDFDPECVERTWKA</sequence>
<organism evidence="3 4">
    <name type="scientific">Geodermatophilus poikilotrophus</name>
    <dbReference type="NCBI Taxonomy" id="1333667"/>
    <lineage>
        <taxon>Bacteria</taxon>
        <taxon>Bacillati</taxon>
        <taxon>Actinomycetota</taxon>
        <taxon>Actinomycetes</taxon>
        <taxon>Geodermatophilales</taxon>
        <taxon>Geodermatophilaceae</taxon>
        <taxon>Geodermatophilus</taxon>
    </lineage>
</organism>
<dbReference type="InterPro" id="IPR006119">
    <property type="entry name" value="Resolv_N"/>
</dbReference>
<dbReference type="Gene3D" id="3.90.1750.20">
    <property type="entry name" value="Putative Large Serine Recombinase, Chain B, Domain 2"/>
    <property type="match status" value="1"/>
</dbReference>
<dbReference type="InterPro" id="IPR036162">
    <property type="entry name" value="Resolvase-like_N_sf"/>
</dbReference>
<evidence type="ECO:0000313" key="4">
    <source>
        <dbReference type="Proteomes" id="UP000198507"/>
    </source>
</evidence>
<dbReference type="PROSITE" id="PS51737">
    <property type="entry name" value="RECOMBINASE_DNA_BIND"/>
    <property type="match status" value="1"/>
</dbReference>
<feature type="domain" description="Recombinase" evidence="2">
    <location>
        <begin position="178"/>
        <end position="288"/>
    </location>
</feature>
<dbReference type="InterPro" id="IPR011109">
    <property type="entry name" value="DNA_bind_recombinase_dom"/>
</dbReference>
<accession>A0A1I0DLK3</accession>
<dbReference type="SMART" id="SM00857">
    <property type="entry name" value="Resolvase"/>
    <property type="match status" value="1"/>
</dbReference>
<proteinExistence type="predicted"/>
<dbReference type="CDD" id="cd00338">
    <property type="entry name" value="Ser_Recombinase"/>
    <property type="match status" value="1"/>
</dbReference>
<dbReference type="PANTHER" id="PTHR30461">
    <property type="entry name" value="DNA-INVERTASE FROM LAMBDOID PROPHAGE"/>
    <property type="match status" value="1"/>
</dbReference>
<dbReference type="SUPFAM" id="SSF53041">
    <property type="entry name" value="Resolvase-like"/>
    <property type="match status" value="1"/>
</dbReference>
<dbReference type="Proteomes" id="UP000198507">
    <property type="component" value="Unassembled WGS sequence"/>
</dbReference>
<feature type="domain" description="Resolvase/invertase-type recombinase catalytic" evidence="1">
    <location>
        <begin position="23"/>
        <end position="171"/>
    </location>
</feature>
<evidence type="ECO:0000259" key="2">
    <source>
        <dbReference type="PROSITE" id="PS51737"/>
    </source>
</evidence>
<evidence type="ECO:0000259" key="1">
    <source>
        <dbReference type="PROSITE" id="PS51736"/>
    </source>
</evidence>
<dbReference type="AlphaFoldDB" id="A0A1I0DLK3"/>
<dbReference type="InterPro" id="IPR038109">
    <property type="entry name" value="DNA_bind_recomb_sf"/>
</dbReference>
<dbReference type="EMBL" id="FOIE01000004">
    <property type="protein sequence ID" value="SET33060.1"/>
    <property type="molecule type" value="Genomic_DNA"/>
</dbReference>
<dbReference type="Pfam" id="PF07508">
    <property type="entry name" value="Recombinase"/>
    <property type="match status" value="1"/>
</dbReference>
<reference evidence="4" key="1">
    <citation type="submission" date="2016-10" db="EMBL/GenBank/DDBJ databases">
        <authorList>
            <person name="Varghese N."/>
            <person name="Submissions S."/>
        </authorList>
    </citation>
    <scope>NUCLEOTIDE SEQUENCE [LARGE SCALE GENOMIC DNA]</scope>
    <source>
        <strain evidence="4">DSM 44209</strain>
    </source>
</reference>
<keyword evidence="4" id="KW-1185">Reference proteome</keyword>
<dbReference type="Pfam" id="PF00239">
    <property type="entry name" value="Resolvase"/>
    <property type="match status" value="1"/>
</dbReference>
<evidence type="ECO:0000313" key="3">
    <source>
        <dbReference type="EMBL" id="SET33060.1"/>
    </source>
</evidence>
<name>A0A1I0DLK3_9ACTN</name>
<gene>
    <name evidence="3" type="ORF">SAMN04488546_1996</name>
</gene>
<dbReference type="GO" id="GO:0000150">
    <property type="term" value="F:DNA strand exchange activity"/>
    <property type="evidence" value="ECO:0007669"/>
    <property type="project" value="InterPro"/>
</dbReference>
<dbReference type="GO" id="GO:0003677">
    <property type="term" value="F:DNA binding"/>
    <property type="evidence" value="ECO:0007669"/>
    <property type="project" value="InterPro"/>
</dbReference>
<dbReference type="Gene3D" id="3.40.50.1390">
    <property type="entry name" value="Resolvase, N-terminal catalytic domain"/>
    <property type="match status" value="1"/>
</dbReference>
<protein>
    <submittedName>
        <fullName evidence="3">Site-specific DNA recombinase</fullName>
    </submittedName>
</protein>
<dbReference type="PROSITE" id="PS51736">
    <property type="entry name" value="RECOMBINASES_3"/>
    <property type="match status" value="1"/>
</dbReference>
<dbReference type="OrthoDB" id="4500247at2"/>
<dbReference type="PANTHER" id="PTHR30461:SF23">
    <property type="entry name" value="DNA RECOMBINASE-RELATED"/>
    <property type="match status" value="1"/>
</dbReference>
<dbReference type="InterPro" id="IPR050639">
    <property type="entry name" value="SSR_resolvase"/>
</dbReference>